<name>A0A424Z273_9BACT</name>
<dbReference type="AlphaFoldDB" id="A0A424Z273"/>
<dbReference type="EMBL" id="QURW01000003">
    <property type="protein sequence ID" value="RQD88307.1"/>
    <property type="molecule type" value="Genomic_DNA"/>
</dbReference>
<organism evidence="2 3">
    <name type="scientific">Campylobacter hepaticus</name>
    <dbReference type="NCBI Taxonomy" id="1813019"/>
    <lineage>
        <taxon>Bacteria</taxon>
        <taxon>Pseudomonadati</taxon>
        <taxon>Campylobacterota</taxon>
        <taxon>Epsilonproteobacteria</taxon>
        <taxon>Campylobacterales</taxon>
        <taxon>Campylobacteraceae</taxon>
        <taxon>Campylobacter</taxon>
    </lineage>
</organism>
<comment type="caution">
    <text evidence="2">The sequence shown here is derived from an EMBL/GenBank/DDBJ whole genome shotgun (WGS) entry which is preliminary data.</text>
</comment>
<evidence type="ECO:0000256" key="1">
    <source>
        <dbReference type="SAM" id="MobiDB-lite"/>
    </source>
</evidence>
<evidence type="ECO:0000313" key="3">
    <source>
        <dbReference type="Proteomes" id="UP000286095"/>
    </source>
</evidence>
<evidence type="ECO:0000313" key="2">
    <source>
        <dbReference type="EMBL" id="RQD88307.1"/>
    </source>
</evidence>
<dbReference type="Proteomes" id="UP000286095">
    <property type="component" value="Unassembled WGS sequence"/>
</dbReference>
<accession>A0A424Z273</accession>
<feature type="region of interest" description="Disordered" evidence="1">
    <location>
        <begin position="90"/>
        <end position="111"/>
    </location>
</feature>
<gene>
    <name evidence="2" type="ORF">DZD40_01715</name>
</gene>
<sequence>MNKNEEKTLRVKYLRNLEKFFNAATCALKKENFDPCKFKERMLKNTKFFKKNTAVNLNSDYAKKLEFFVHSCLDFSKEKNELLNLANALDKQKRQSEKKEKHKNYLLKDYE</sequence>
<dbReference type="STRING" id="1813019.A2J15_00425"/>
<reference evidence="2 3" key="1">
    <citation type="submission" date="2018-08" db="EMBL/GenBank/DDBJ databases">
        <title>Survival mechanisms of Campylobacter hepaticus identified by genomic analysis and comparative transcriptomic analysis of in vivo and in vitro derived bacteria.</title>
        <authorList>
            <person name="Van T.T.H."/>
            <person name="Moore R.J."/>
        </authorList>
    </citation>
    <scope>NUCLEOTIDE SEQUENCE [LARGE SCALE GENOMIC DNA]</scope>
    <source>
        <strain evidence="2 3">54L</strain>
    </source>
</reference>
<protein>
    <submittedName>
        <fullName evidence="2">Uncharacterized protein</fullName>
    </submittedName>
</protein>
<proteinExistence type="predicted"/>
<feature type="compositionally biased region" description="Basic and acidic residues" evidence="1">
    <location>
        <begin position="90"/>
        <end position="99"/>
    </location>
</feature>
<dbReference type="RefSeq" id="WP_124133974.1">
    <property type="nucleotide sequence ID" value="NZ_QURW01000003.1"/>
</dbReference>